<organism evidence="2 3">
    <name type="scientific">Limosilactobacillus ingluviei DSM 15946</name>
    <dbReference type="NCBI Taxonomy" id="1423760"/>
    <lineage>
        <taxon>Bacteria</taxon>
        <taxon>Bacillati</taxon>
        <taxon>Bacillota</taxon>
        <taxon>Bacilli</taxon>
        <taxon>Lactobacillales</taxon>
        <taxon>Lactobacillaceae</taxon>
        <taxon>Limosilactobacillus</taxon>
    </lineage>
</organism>
<dbReference type="SUPFAM" id="SSF46955">
    <property type="entry name" value="Putative DNA-binding domain"/>
    <property type="match status" value="1"/>
</dbReference>
<dbReference type="GO" id="GO:0003677">
    <property type="term" value="F:DNA binding"/>
    <property type="evidence" value="ECO:0007669"/>
    <property type="project" value="InterPro"/>
</dbReference>
<dbReference type="AlphaFoldDB" id="A0A0R1UF07"/>
<sequence length="168" mass="19317">MLRWSIPQVLANYTGGKIMRIFPKVFKTAMEKAQLPLSEMARVAGVSARQIRYWEKKGYITSHQAQKNQNHKFNFFSLLKVMEIKEFLDEGYTLQAAVEKQRERQNILRSVRRLINERLLGVEEVAACQEGVEINLGPLDNDETKVVVAQIKAGQPVKLILKKHQPID</sequence>
<gene>
    <name evidence="2" type="ORF">FC43_GL000486</name>
</gene>
<comment type="caution">
    <text evidence="2">The sequence shown here is derived from an EMBL/GenBank/DDBJ whole genome shotgun (WGS) entry which is preliminary data.</text>
</comment>
<evidence type="ECO:0000259" key="1">
    <source>
        <dbReference type="SMART" id="SM00422"/>
    </source>
</evidence>
<proteinExistence type="predicted"/>
<dbReference type="Proteomes" id="UP000050816">
    <property type="component" value="Unassembled WGS sequence"/>
</dbReference>
<feature type="domain" description="HTH merR-type" evidence="1">
    <location>
        <begin position="35"/>
        <end position="104"/>
    </location>
</feature>
<dbReference type="Pfam" id="PF13411">
    <property type="entry name" value="MerR_1"/>
    <property type="match status" value="1"/>
</dbReference>
<dbReference type="EMBL" id="AZFK01000012">
    <property type="protein sequence ID" value="KRL92048.1"/>
    <property type="molecule type" value="Genomic_DNA"/>
</dbReference>
<dbReference type="SMART" id="SM00422">
    <property type="entry name" value="HTH_MERR"/>
    <property type="match status" value="1"/>
</dbReference>
<accession>A0A0R1UF07</accession>
<protein>
    <recommendedName>
        <fullName evidence="1">HTH merR-type domain-containing protein</fullName>
    </recommendedName>
</protein>
<dbReference type="InterPro" id="IPR009061">
    <property type="entry name" value="DNA-bd_dom_put_sf"/>
</dbReference>
<dbReference type="PATRIC" id="fig|1423760.3.peg.506"/>
<reference evidence="2 3" key="1">
    <citation type="journal article" date="2015" name="Genome Announc.">
        <title>Expanding the biotechnology potential of lactobacilli through comparative genomics of 213 strains and associated genera.</title>
        <authorList>
            <person name="Sun Z."/>
            <person name="Harris H.M."/>
            <person name="McCann A."/>
            <person name="Guo C."/>
            <person name="Argimon S."/>
            <person name="Zhang W."/>
            <person name="Yang X."/>
            <person name="Jeffery I.B."/>
            <person name="Cooney J.C."/>
            <person name="Kagawa T.F."/>
            <person name="Liu W."/>
            <person name="Song Y."/>
            <person name="Salvetti E."/>
            <person name="Wrobel A."/>
            <person name="Rasinkangas P."/>
            <person name="Parkhill J."/>
            <person name="Rea M.C."/>
            <person name="O'Sullivan O."/>
            <person name="Ritari J."/>
            <person name="Douillard F.P."/>
            <person name="Paul Ross R."/>
            <person name="Yang R."/>
            <person name="Briner A.E."/>
            <person name="Felis G.E."/>
            <person name="de Vos W.M."/>
            <person name="Barrangou R."/>
            <person name="Klaenhammer T.R."/>
            <person name="Caufield P.W."/>
            <person name="Cui Y."/>
            <person name="Zhang H."/>
            <person name="O'Toole P.W."/>
        </authorList>
    </citation>
    <scope>NUCLEOTIDE SEQUENCE [LARGE SCALE GENOMIC DNA]</scope>
    <source>
        <strain evidence="2 3">DSM 15946</strain>
    </source>
</reference>
<dbReference type="GO" id="GO:0006355">
    <property type="term" value="P:regulation of DNA-templated transcription"/>
    <property type="evidence" value="ECO:0007669"/>
    <property type="project" value="InterPro"/>
</dbReference>
<evidence type="ECO:0000313" key="2">
    <source>
        <dbReference type="EMBL" id="KRL92048.1"/>
    </source>
</evidence>
<name>A0A0R1UF07_9LACO</name>
<dbReference type="Gene3D" id="1.10.1660.10">
    <property type="match status" value="1"/>
</dbReference>
<dbReference type="InterPro" id="IPR000551">
    <property type="entry name" value="MerR-type_HTH_dom"/>
</dbReference>
<dbReference type="CDD" id="cd01105">
    <property type="entry name" value="HTH_GlnR-like"/>
    <property type="match status" value="1"/>
</dbReference>
<evidence type="ECO:0000313" key="3">
    <source>
        <dbReference type="Proteomes" id="UP000050816"/>
    </source>
</evidence>